<dbReference type="Proteomes" id="UP001153331">
    <property type="component" value="Unassembled WGS sequence"/>
</dbReference>
<sequence length="1964" mass="219857">MQSRFESVFPSKTPPAAARELRNKDNFPLNRVAKIEPAMAEPTAPPPATAPAAEEEKGPSKRALEKAAKKAAAKAKKAEHALRPKEQTKPAAKAEPSSIFAEGWLKRVYEEKPVKDVYTRFPPEPNGFLHIGHCKAIAVNFGFAKHHKGQCYLRYDDTNPEKEEEKYFTSILDIIKWLGFEPWKVTYSSDNFDKLYELAEELIRKDGAYVCHCSREEVNMQRGGPDNRGKRYACEHRTRPIEESITEFRAMRDGKYKAGEAYLRMKQSLTDPNEGNPQMWDLPAYRVVEKNHHHRTGDRWKIYPTYDFTHCICDALEGITHSMCTVEFRQSRISYDWLLEKLNMKLPKSEEQGPMQREYGRLSVNGTILSKRRILMLVEGAKVGDRVIPPSVRSWDDPRLYTMVALRRRGIPAKAMLSFVEELGVTDSFTDIEAPRFEASIRKHLERTVPRQMLVLDPIKVVIEDFAAEDEQDVTVPYDPKGGIPGERKVKVGSSIFIDRSDFREEDDPDYFRLAPNKAVGLYNVPFAIRATSFEKGADGKVSEIKAVKVPSSEKPKAYIQWVDAATGIKVTARQYNSLFKTESPNTLNWKDGSWADDLRPDSEVIYENAVIERGLNNLIKENSLNPSGSSDALVRFQALRTAYFCVDIESTEEKIVLNQIELLNITWQACAAKPLVAQRDHVQREYRRQWLELTPHSSLREGSQARARRDRSTKGRPCIAGGDMAQLCCSKVEHVSTSTEPFTSLSSSPGPQYGRRPRGQRANPASDIRTAQLIKVQPIENAGAAEICPLKRDHVGGKPNISFLFQKRRFLYDADKGTFAPLAYALDSEPKPQLKTLQQTQGLVSPADIERIQQHYGDNAFDIPVPTFTELFKEHAVAPFFVFQVFCVGLWMLDDYWYYSLFTLFMLVMFESTVVWQRQRTLNEFRGMSIKPYEILVYRQKKWQEVMSDKLLPGDVVSVGRTKEDSGVACDMVLLEGSAIVNEAMLSGESTPVLKESVQLRPGEARIEPEGLDKNAFLWGGTKVLQVSHGINAEDDGNTISRLSSGVPPPPDKGAIGVVIKTGFETNQGSLVRTMIYATERVSANNVEALLFILFLTVFAIAASWYVWQEGVRLDRQRNKLLLDCVLIVTSVVPPELPMELSLAVNTSLAALSKFAIFCTEPFRIPFAGRVDIACFDKTGTLTGEDLIVEGIAGLSLGQSGVPTSADGAHTELTKVNEVGTQTTLVLATAHALVKLDEGDIVGEPMEKATIEALGWKVGVKDMLSASTTSAKSHAELVQIRRRFQFSSALKRQSSVATVLVNNSNGKKVRSTFVGVKGAPETIRKMLVNAPPNYEETFKHFTRNGGRVLALAYKFLAEEGEWGQNRINDLKREQVESDLHFAGFLVLQCPLKPDAIEACRSLNESSHRVVMITGDNPLTAVHVAKQCEIVDRECYILDAPEHDESGTALVWKSVDDKTNIPVDPTKPLSADILNSKDICITGYALAKFSGQPGWKQILRYAWVYARVSPKQKEEILLGLKDCGYTTLMAGDGTNDVGALKQAHIGVALLNGTREDLDKIGEHYRNTKMKEIYEKQCQMMTRFNQPQPPVPVHIAHLYPPGPTNPHYEKAMLQQAQRKGLANGAANGSTDVAATQEKKPMNIQEQLSQKMMESELDELNNEPPTIKLGDASVAAPFTSKLANVVAIPNIIRQGRCTLVATIQMYKILALNCLISAYSLSVLYLDGIKFGDGQVTISGMMMSVCFLSISRAKTVEALSKERPQHNIFNIYIIGSVLGQFAVHIVTLIYVSQYVQRVEPKDPNPDLEKEFEPSLLNSAIYLLQLIQQISTFAINYQGRPFRESIRENKAMYWGLVSVSAVAFSCATEFIPEINDKLKLVPFTTDFKFMITTVMAGDFIACYLIEKGLKFFFSDNKPKDIAVRRPDQLKREQERKTLQEKEEQEKKNALAEEKARAAGLVPAAGARR</sequence>
<protein>
    <submittedName>
        <fullName evidence="1">Uncharacterized protein</fullName>
    </submittedName>
</protein>
<reference evidence="1" key="1">
    <citation type="submission" date="2022-11" db="EMBL/GenBank/DDBJ databases">
        <title>Genome Sequence of Boeremia exigua.</title>
        <authorList>
            <person name="Buettner E."/>
        </authorList>
    </citation>
    <scope>NUCLEOTIDE SEQUENCE</scope>
    <source>
        <strain evidence="1">CU02</strain>
    </source>
</reference>
<gene>
    <name evidence="1" type="ORF">OPT61_g1543</name>
</gene>
<evidence type="ECO:0000313" key="2">
    <source>
        <dbReference type="Proteomes" id="UP001153331"/>
    </source>
</evidence>
<proteinExistence type="predicted"/>
<organism evidence="1 2">
    <name type="scientific">Boeremia exigua</name>
    <dbReference type="NCBI Taxonomy" id="749465"/>
    <lineage>
        <taxon>Eukaryota</taxon>
        <taxon>Fungi</taxon>
        <taxon>Dikarya</taxon>
        <taxon>Ascomycota</taxon>
        <taxon>Pezizomycotina</taxon>
        <taxon>Dothideomycetes</taxon>
        <taxon>Pleosporomycetidae</taxon>
        <taxon>Pleosporales</taxon>
        <taxon>Pleosporineae</taxon>
        <taxon>Didymellaceae</taxon>
        <taxon>Boeremia</taxon>
    </lineage>
</organism>
<dbReference type="EMBL" id="JAPHNI010000062">
    <property type="protein sequence ID" value="KAJ8117212.1"/>
    <property type="molecule type" value="Genomic_DNA"/>
</dbReference>
<accession>A0ACC2IQ25</accession>
<name>A0ACC2IQ25_9PLEO</name>
<comment type="caution">
    <text evidence="1">The sequence shown here is derived from an EMBL/GenBank/DDBJ whole genome shotgun (WGS) entry which is preliminary data.</text>
</comment>
<keyword evidence="2" id="KW-1185">Reference proteome</keyword>
<evidence type="ECO:0000313" key="1">
    <source>
        <dbReference type="EMBL" id="KAJ8117212.1"/>
    </source>
</evidence>